<keyword evidence="1" id="KW-0812">Transmembrane</keyword>
<accession>A0A7X2SRE1</accession>
<dbReference type="Proteomes" id="UP000467635">
    <property type="component" value="Unassembled WGS sequence"/>
</dbReference>
<protein>
    <submittedName>
        <fullName evidence="2">Uncharacterized protein</fullName>
    </submittedName>
</protein>
<sequence>MKNKGLVSICILLVVSLIMTGIFRIEQKKIDQQELEYTQKLNKKQKELATISKVTNDELLQKAPYDDTRQQVVTSQKVDEKAKKLFEILLTFGDSKEYRARKEKAQSLVTNNVLNDSKIFGSDKDVSGKSYIDTLKIYSTYRESKVYSSLADNDNMTVVVNVSYSSGRDNLPEATNHDVYKLQYNLTQDKFTDIKKIGNTGTVTD</sequence>
<evidence type="ECO:0000313" key="3">
    <source>
        <dbReference type="Proteomes" id="UP000467635"/>
    </source>
</evidence>
<name>A0A7X2SRE1_9LACO</name>
<gene>
    <name evidence="2" type="ORF">GKC33_02345</name>
</gene>
<proteinExistence type="predicted"/>
<evidence type="ECO:0000256" key="1">
    <source>
        <dbReference type="SAM" id="Phobius"/>
    </source>
</evidence>
<evidence type="ECO:0000313" key="2">
    <source>
        <dbReference type="EMBL" id="MSE07598.1"/>
    </source>
</evidence>
<dbReference type="AlphaFoldDB" id="A0A7X2SRE1"/>
<keyword evidence="1" id="KW-1133">Transmembrane helix</keyword>
<organism evidence="2 3">
    <name type="scientific">Ligilactobacillus salivarius</name>
    <dbReference type="NCBI Taxonomy" id="1624"/>
    <lineage>
        <taxon>Bacteria</taxon>
        <taxon>Bacillati</taxon>
        <taxon>Bacillota</taxon>
        <taxon>Bacilli</taxon>
        <taxon>Lactobacillales</taxon>
        <taxon>Lactobacillaceae</taxon>
        <taxon>Ligilactobacillus</taxon>
    </lineage>
</organism>
<keyword evidence="1" id="KW-0472">Membrane</keyword>
<feature type="transmembrane region" description="Helical" evidence="1">
    <location>
        <begin position="6"/>
        <end position="25"/>
    </location>
</feature>
<dbReference type="EMBL" id="WKKX01000050">
    <property type="protein sequence ID" value="MSE07598.1"/>
    <property type="molecule type" value="Genomic_DNA"/>
</dbReference>
<comment type="caution">
    <text evidence="2">The sequence shown here is derived from an EMBL/GenBank/DDBJ whole genome shotgun (WGS) entry which is preliminary data.</text>
</comment>
<reference evidence="2 3" key="1">
    <citation type="submission" date="2019-11" db="EMBL/GenBank/DDBJ databases">
        <title>Draft Genome Sequence of Plant Growth-Promoting Rhizosphere-Associated Bacteria.</title>
        <authorList>
            <person name="Vasilyev I.Y."/>
            <person name="Radchenko V."/>
            <person name="Ilnitskaya E.V."/>
        </authorList>
    </citation>
    <scope>NUCLEOTIDE SEQUENCE [LARGE SCALE GENOMIC DNA]</scope>
    <source>
        <strain evidence="2 3">VRA_01-1sq_f</strain>
    </source>
</reference>